<evidence type="ECO:0000256" key="2">
    <source>
        <dbReference type="ARBA" id="ARBA00022768"/>
    </source>
</evidence>
<dbReference type="Gene3D" id="1.10.286.20">
    <property type="match status" value="1"/>
</dbReference>
<accession>A0A554LJG8</accession>
<protein>
    <submittedName>
        <fullName evidence="5">Elongation factor T</fullName>
    </submittedName>
</protein>
<evidence type="ECO:0000259" key="4">
    <source>
        <dbReference type="Pfam" id="PF00889"/>
    </source>
</evidence>
<sequence>LSKSEKRAGKETANGLIDSYLHNGRVGVLVEVLCETDFVAKKADFKNFAHELSLQIAATNPKYISSDEISSEDLKKEKEIYAAEAKSSSKPQNVIEKIVAGKLEIYFSEVCLLSQQYFREPKKKISDLLNEIVIKTGEKIVISRFVRFELNC</sequence>
<name>A0A554LJG8_9BACT</name>
<reference evidence="5 6" key="1">
    <citation type="submission" date="2017-07" db="EMBL/GenBank/DDBJ databases">
        <title>Mechanisms for carbon and nitrogen cycling indicate functional differentiation within the Candidate Phyla Radiation.</title>
        <authorList>
            <person name="Danczak R.E."/>
            <person name="Johnston M.D."/>
            <person name="Kenah C."/>
            <person name="Slattery M."/>
            <person name="Wrighton K.C."/>
            <person name="Wilkins M.J."/>
        </authorList>
    </citation>
    <scope>NUCLEOTIDE SEQUENCE [LARGE SCALE GENOMIC DNA]</scope>
    <source>
        <strain evidence="5">Athens1014_28</strain>
    </source>
</reference>
<comment type="caution">
    <text evidence="5">The sequence shown here is derived from an EMBL/GenBank/DDBJ whole genome shotgun (WGS) entry which is preliminary data.</text>
</comment>
<dbReference type="AlphaFoldDB" id="A0A554LJG8"/>
<dbReference type="PANTHER" id="PTHR11741:SF0">
    <property type="entry name" value="ELONGATION FACTOR TS, MITOCHONDRIAL"/>
    <property type="match status" value="1"/>
</dbReference>
<feature type="domain" description="Translation elongation factor EFTs/EF1B dimerisation" evidence="4">
    <location>
        <begin position="12"/>
        <end position="150"/>
    </location>
</feature>
<gene>
    <name evidence="5" type="ORF">Athens101428_754</name>
</gene>
<keyword evidence="3" id="KW-0648">Protein biosynthesis</keyword>
<dbReference type="HAMAP" id="MF_00050">
    <property type="entry name" value="EF_Ts"/>
    <property type="match status" value="1"/>
</dbReference>
<dbReference type="InterPro" id="IPR001816">
    <property type="entry name" value="Transl_elong_EFTs/EF1B"/>
</dbReference>
<evidence type="ECO:0000313" key="6">
    <source>
        <dbReference type="Proteomes" id="UP000316495"/>
    </source>
</evidence>
<keyword evidence="2 5" id="KW-0251">Elongation factor</keyword>
<dbReference type="Gene3D" id="3.30.479.20">
    <property type="entry name" value="Elongation factor Ts, dimerisation domain"/>
    <property type="match status" value="1"/>
</dbReference>
<dbReference type="FunFam" id="1.10.286.20:FF:000001">
    <property type="entry name" value="Elongation factor Ts"/>
    <property type="match status" value="1"/>
</dbReference>
<evidence type="ECO:0000256" key="3">
    <source>
        <dbReference type="ARBA" id="ARBA00022917"/>
    </source>
</evidence>
<dbReference type="Proteomes" id="UP000316495">
    <property type="component" value="Unassembled WGS sequence"/>
</dbReference>
<proteinExistence type="inferred from homology"/>
<dbReference type="GO" id="GO:0003746">
    <property type="term" value="F:translation elongation factor activity"/>
    <property type="evidence" value="ECO:0007669"/>
    <property type="project" value="UniProtKB-KW"/>
</dbReference>
<dbReference type="InterPro" id="IPR036402">
    <property type="entry name" value="EF-Ts_dimer_sf"/>
</dbReference>
<dbReference type="PANTHER" id="PTHR11741">
    <property type="entry name" value="ELONGATION FACTOR TS"/>
    <property type="match status" value="1"/>
</dbReference>
<evidence type="ECO:0000313" key="5">
    <source>
        <dbReference type="EMBL" id="TSC93023.1"/>
    </source>
</evidence>
<dbReference type="InterPro" id="IPR014039">
    <property type="entry name" value="Transl_elong_EFTs/EF1B_dimer"/>
</dbReference>
<organism evidence="5 6">
    <name type="scientific">Candidatus Berkelbacteria bacterium Athens1014_28</name>
    <dbReference type="NCBI Taxonomy" id="2017145"/>
    <lineage>
        <taxon>Bacteria</taxon>
        <taxon>Candidatus Berkelbacteria</taxon>
    </lineage>
</organism>
<evidence type="ECO:0000256" key="1">
    <source>
        <dbReference type="ARBA" id="ARBA00005532"/>
    </source>
</evidence>
<dbReference type="Pfam" id="PF00889">
    <property type="entry name" value="EF_TS"/>
    <property type="match status" value="1"/>
</dbReference>
<dbReference type="EMBL" id="VMGN01000055">
    <property type="protein sequence ID" value="TSC93023.1"/>
    <property type="molecule type" value="Genomic_DNA"/>
</dbReference>
<dbReference type="SUPFAM" id="SSF54713">
    <property type="entry name" value="Elongation factor Ts (EF-Ts), dimerisation domain"/>
    <property type="match status" value="1"/>
</dbReference>
<comment type="similarity">
    <text evidence="1">Belongs to the EF-Ts family.</text>
</comment>
<feature type="non-terminal residue" evidence="5">
    <location>
        <position position="1"/>
    </location>
</feature>